<dbReference type="PROSITE" id="PS51078">
    <property type="entry name" value="ICLR_ED"/>
    <property type="match status" value="1"/>
</dbReference>
<name>A0A2G9WP27_9HYPH</name>
<reference evidence="6 7" key="1">
    <citation type="submission" date="2017-08" db="EMBL/GenBank/DDBJ databases">
        <title>Pleomorphomonas carboxidotrophicus sp. nov., a new mesophilic hydrogenogenic carboxidotroph.</title>
        <authorList>
            <person name="Esquivel-Elizondo S."/>
            <person name="Krajmalnik-Brown R."/>
            <person name="Maldonado J."/>
        </authorList>
    </citation>
    <scope>NUCLEOTIDE SEQUENCE [LARGE SCALE GENOMIC DNA]</scope>
    <source>
        <strain evidence="6 7">SVCO-16</strain>
    </source>
</reference>
<evidence type="ECO:0000256" key="1">
    <source>
        <dbReference type="ARBA" id="ARBA00023015"/>
    </source>
</evidence>
<dbReference type="Pfam" id="PF09339">
    <property type="entry name" value="HTH_IclR"/>
    <property type="match status" value="1"/>
</dbReference>
<dbReference type="PANTHER" id="PTHR30136">
    <property type="entry name" value="HELIX-TURN-HELIX TRANSCRIPTIONAL REGULATOR, ICLR FAMILY"/>
    <property type="match status" value="1"/>
</dbReference>
<dbReference type="InterPro" id="IPR036390">
    <property type="entry name" value="WH_DNA-bd_sf"/>
</dbReference>
<evidence type="ECO:0000259" key="5">
    <source>
        <dbReference type="PROSITE" id="PS51078"/>
    </source>
</evidence>
<evidence type="ECO:0000313" key="6">
    <source>
        <dbReference type="EMBL" id="PIO96456.1"/>
    </source>
</evidence>
<dbReference type="Gene3D" id="3.30.450.40">
    <property type="match status" value="1"/>
</dbReference>
<dbReference type="EMBL" id="NQVN01000034">
    <property type="protein sequence ID" value="PIO96456.1"/>
    <property type="molecule type" value="Genomic_DNA"/>
</dbReference>
<dbReference type="InterPro" id="IPR005471">
    <property type="entry name" value="Tscrpt_reg_IclR_N"/>
</dbReference>
<evidence type="ECO:0000313" key="7">
    <source>
        <dbReference type="Proteomes" id="UP000231070"/>
    </source>
</evidence>
<feature type="domain" description="IclR-ED" evidence="5">
    <location>
        <begin position="78"/>
        <end position="261"/>
    </location>
</feature>
<protein>
    <submittedName>
        <fullName evidence="6">IclR family transcriptional regulator</fullName>
    </submittedName>
</protein>
<dbReference type="InterPro" id="IPR050707">
    <property type="entry name" value="HTH_MetabolicPath_Reg"/>
</dbReference>
<dbReference type="GO" id="GO:0003677">
    <property type="term" value="F:DNA binding"/>
    <property type="evidence" value="ECO:0007669"/>
    <property type="project" value="UniProtKB-KW"/>
</dbReference>
<dbReference type="GO" id="GO:0003700">
    <property type="term" value="F:DNA-binding transcription factor activity"/>
    <property type="evidence" value="ECO:0007669"/>
    <property type="project" value="TreeGrafter"/>
</dbReference>
<keyword evidence="3" id="KW-0804">Transcription</keyword>
<feature type="domain" description="HTH iclR-type" evidence="4">
    <location>
        <begin position="17"/>
        <end position="77"/>
    </location>
</feature>
<sequence>MQNEDDPVGEPGSRPMVPALPKAFAILDLVAREAGIGFTAIQKTLGLPKSTVHQLISTLRDIGALQPTSDGGYLLGLKLCELGTIAADQRTIERIALPCLKALSMEVTMTCHLGVLEGDAPIYLAKVEAEQDIKINTWVGKRLSLYRSSLGKVLLAWQPETVRERLISQIEWVARTPKSLPDADALRQHLVGVRARGWATDDEEDMLNVRCVSAPVFDRQGNVVAAISAVGTVLQVSPEDFPELAKRICAVAAEISRNLVHG</sequence>
<gene>
    <name evidence="6" type="ORF">CJ014_25415</name>
</gene>
<evidence type="ECO:0000256" key="3">
    <source>
        <dbReference type="ARBA" id="ARBA00023163"/>
    </source>
</evidence>
<keyword evidence="2" id="KW-0238">DNA-binding</keyword>
<dbReference type="GO" id="GO:0045892">
    <property type="term" value="P:negative regulation of DNA-templated transcription"/>
    <property type="evidence" value="ECO:0007669"/>
    <property type="project" value="TreeGrafter"/>
</dbReference>
<dbReference type="PANTHER" id="PTHR30136:SF38">
    <property type="entry name" value="TRANSCRIPTIONAL REGULATOR"/>
    <property type="match status" value="1"/>
</dbReference>
<dbReference type="InterPro" id="IPR036388">
    <property type="entry name" value="WH-like_DNA-bd_sf"/>
</dbReference>
<dbReference type="InterPro" id="IPR029016">
    <property type="entry name" value="GAF-like_dom_sf"/>
</dbReference>
<dbReference type="SUPFAM" id="SSF46785">
    <property type="entry name" value="Winged helix' DNA-binding domain"/>
    <property type="match status" value="1"/>
</dbReference>
<organism evidence="6 7">
    <name type="scientific">Pleomorphomonas carboxyditropha</name>
    <dbReference type="NCBI Taxonomy" id="2023338"/>
    <lineage>
        <taxon>Bacteria</taxon>
        <taxon>Pseudomonadati</taxon>
        <taxon>Pseudomonadota</taxon>
        <taxon>Alphaproteobacteria</taxon>
        <taxon>Hyphomicrobiales</taxon>
        <taxon>Pleomorphomonadaceae</taxon>
        <taxon>Pleomorphomonas</taxon>
    </lineage>
</organism>
<dbReference type="InterPro" id="IPR014757">
    <property type="entry name" value="Tscrpt_reg_IclR_C"/>
</dbReference>
<accession>A0A2G9WP27</accession>
<dbReference type="SMART" id="SM00346">
    <property type="entry name" value="HTH_ICLR"/>
    <property type="match status" value="1"/>
</dbReference>
<keyword evidence="1" id="KW-0805">Transcription regulation</keyword>
<proteinExistence type="predicted"/>
<keyword evidence="7" id="KW-1185">Reference proteome</keyword>
<dbReference type="Pfam" id="PF01614">
    <property type="entry name" value="IclR_C"/>
    <property type="match status" value="1"/>
</dbReference>
<evidence type="ECO:0000256" key="2">
    <source>
        <dbReference type="ARBA" id="ARBA00023125"/>
    </source>
</evidence>
<evidence type="ECO:0000259" key="4">
    <source>
        <dbReference type="PROSITE" id="PS51077"/>
    </source>
</evidence>
<dbReference type="OrthoDB" id="6057486at2"/>
<dbReference type="SUPFAM" id="SSF55781">
    <property type="entry name" value="GAF domain-like"/>
    <property type="match status" value="1"/>
</dbReference>
<dbReference type="AlphaFoldDB" id="A0A2G9WP27"/>
<dbReference type="Gene3D" id="1.10.10.10">
    <property type="entry name" value="Winged helix-like DNA-binding domain superfamily/Winged helix DNA-binding domain"/>
    <property type="match status" value="1"/>
</dbReference>
<comment type="caution">
    <text evidence="6">The sequence shown here is derived from an EMBL/GenBank/DDBJ whole genome shotgun (WGS) entry which is preliminary data.</text>
</comment>
<dbReference type="PROSITE" id="PS51077">
    <property type="entry name" value="HTH_ICLR"/>
    <property type="match status" value="1"/>
</dbReference>
<dbReference type="Proteomes" id="UP000231070">
    <property type="component" value="Unassembled WGS sequence"/>
</dbReference>